<dbReference type="Pfam" id="PF00702">
    <property type="entry name" value="Hydrolase"/>
    <property type="match status" value="1"/>
</dbReference>
<comment type="caution">
    <text evidence="1">The sequence shown here is derived from an EMBL/GenBank/DDBJ whole genome shotgun (WGS) entry which is preliminary data.</text>
</comment>
<dbReference type="GO" id="GO:0016787">
    <property type="term" value="F:hydrolase activity"/>
    <property type="evidence" value="ECO:0007669"/>
    <property type="project" value="UniProtKB-KW"/>
</dbReference>
<organism evidence="1 2">
    <name type="scientific">Candidatus Avipropionibacterium avicola</name>
    <dbReference type="NCBI Taxonomy" id="2840701"/>
    <lineage>
        <taxon>Bacteria</taxon>
        <taxon>Bacillati</taxon>
        <taxon>Actinomycetota</taxon>
        <taxon>Actinomycetes</taxon>
        <taxon>Propionibacteriales</taxon>
        <taxon>Propionibacteriaceae</taxon>
        <taxon>Propionibacteriaceae incertae sedis</taxon>
        <taxon>Candidatus Avipropionibacterium</taxon>
    </lineage>
</organism>
<dbReference type="AlphaFoldDB" id="A0A9D1KP72"/>
<dbReference type="PANTHER" id="PTHR46649">
    <property type="match status" value="1"/>
</dbReference>
<dbReference type="Gene3D" id="3.40.50.1000">
    <property type="entry name" value="HAD superfamily/HAD-like"/>
    <property type="match status" value="1"/>
</dbReference>
<sequence>MTASPRSRTVDPATPVLLVDVGGVLLLHNHDLLMPITAKYGGVSTVEDFQRAHYACHHASRPASGPTTDYYDIFDQYAGIPEAQREAFREEYRTYSHTRNMCHWPDPAAKQTLTELVAADTPVVVVSQADGTIAQMLWDAGMCQEGEGPGVAVDAIVDSEVVGFNKPDPQLFLHALSLVGALPQQAIHVGDTVRADVRGAQAAGIRALHYDPFDDCDDAPGDHDHIRTLAEVVPHLDRLGEQLRSES</sequence>
<dbReference type="Proteomes" id="UP000886842">
    <property type="component" value="Unassembled WGS sequence"/>
</dbReference>
<dbReference type="InterPro" id="IPR036412">
    <property type="entry name" value="HAD-like_sf"/>
</dbReference>
<dbReference type="SFLD" id="SFLDG01129">
    <property type="entry name" value="C1.5:_HAD__Beta-PGM__Phosphata"/>
    <property type="match status" value="1"/>
</dbReference>
<dbReference type="InterPro" id="IPR006439">
    <property type="entry name" value="HAD-SF_hydro_IA"/>
</dbReference>
<evidence type="ECO:0000313" key="2">
    <source>
        <dbReference type="Proteomes" id="UP000886842"/>
    </source>
</evidence>
<gene>
    <name evidence="1" type="ORF">IAA98_13265</name>
</gene>
<dbReference type="SUPFAM" id="SSF56784">
    <property type="entry name" value="HAD-like"/>
    <property type="match status" value="1"/>
</dbReference>
<keyword evidence="1" id="KW-0378">Hydrolase</keyword>
<protein>
    <submittedName>
        <fullName evidence="1">HAD family hydrolase</fullName>
    </submittedName>
</protein>
<evidence type="ECO:0000313" key="1">
    <source>
        <dbReference type="EMBL" id="HIT76547.1"/>
    </source>
</evidence>
<name>A0A9D1KP72_9ACTN</name>
<dbReference type="NCBIfam" id="TIGR01549">
    <property type="entry name" value="HAD-SF-IA-v1"/>
    <property type="match status" value="1"/>
</dbReference>
<dbReference type="EMBL" id="DVLP01000389">
    <property type="protein sequence ID" value="HIT76547.1"/>
    <property type="molecule type" value="Genomic_DNA"/>
</dbReference>
<reference evidence="1" key="1">
    <citation type="submission" date="2020-10" db="EMBL/GenBank/DDBJ databases">
        <authorList>
            <person name="Gilroy R."/>
        </authorList>
    </citation>
    <scope>NUCLEOTIDE SEQUENCE</scope>
    <source>
        <strain evidence="1">ChiGjej1B1-24693</strain>
    </source>
</reference>
<accession>A0A9D1KP72</accession>
<dbReference type="SFLD" id="SFLDS00003">
    <property type="entry name" value="Haloacid_Dehalogenase"/>
    <property type="match status" value="1"/>
</dbReference>
<reference evidence="1" key="2">
    <citation type="journal article" date="2021" name="PeerJ">
        <title>Extensive microbial diversity within the chicken gut microbiome revealed by metagenomics and culture.</title>
        <authorList>
            <person name="Gilroy R."/>
            <person name="Ravi A."/>
            <person name="Getino M."/>
            <person name="Pursley I."/>
            <person name="Horton D.L."/>
            <person name="Alikhan N.F."/>
            <person name="Baker D."/>
            <person name="Gharbi K."/>
            <person name="Hall N."/>
            <person name="Watson M."/>
            <person name="Adriaenssens E.M."/>
            <person name="Foster-Nyarko E."/>
            <person name="Jarju S."/>
            <person name="Secka A."/>
            <person name="Antonio M."/>
            <person name="Oren A."/>
            <person name="Chaudhuri R.R."/>
            <person name="La Ragione R."/>
            <person name="Hildebrand F."/>
            <person name="Pallen M.J."/>
        </authorList>
    </citation>
    <scope>NUCLEOTIDE SEQUENCE</scope>
    <source>
        <strain evidence="1">ChiGjej1B1-24693</strain>
    </source>
</reference>
<proteinExistence type="predicted"/>
<dbReference type="PANTHER" id="PTHR46649:SF4">
    <property type="entry name" value="HALOACID DEHALOGENASE-LIKE HYDROLASE (HAD) SUPERFAMILY PROTEIN"/>
    <property type="match status" value="1"/>
</dbReference>
<dbReference type="InterPro" id="IPR023214">
    <property type="entry name" value="HAD_sf"/>
</dbReference>